<dbReference type="Pfam" id="PF23004">
    <property type="entry name" value="PHDvar_NSD"/>
    <property type="match status" value="3"/>
</dbReference>
<feature type="compositionally biased region" description="Pro residues" evidence="6">
    <location>
        <begin position="363"/>
        <end position="378"/>
    </location>
</feature>
<evidence type="ECO:0000256" key="5">
    <source>
        <dbReference type="PROSITE-ProRule" id="PRU00146"/>
    </source>
</evidence>
<reference evidence="8" key="2">
    <citation type="submission" date="2019-06" db="EMBL/GenBank/DDBJ databases">
        <title>Genomics analysis of Aphanomyces spp. identifies a new class of oomycete effector associated with host adaptation.</title>
        <authorList>
            <person name="Gaulin E."/>
        </authorList>
    </citation>
    <scope>NUCLEOTIDE SEQUENCE</scope>
    <source>
        <strain evidence="8">CBS 578.67</strain>
    </source>
</reference>
<dbReference type="CDD" id="cd15565">
    <property type="entry name" value="PHD2_NSD"/>
    <property type="match status" value="3"/>
</dbReference>
<accession>A0A485K661</accession>
<dbReference type="PROSITE" id="PS01359">
    <property type="entry name" value="ZF_PHD_1"/>
    <property type="match status" value="3"/>
</dbReference>
<dbReference type="EMBL" id="CAADRA010000142">
    <property type="protein sequence ID" value="VFT78853.1"/>
    <property type="molecule type" value="Genomic_DNA"/>
</dbReference>
<dbReference type="Proteomes" id="UP000332933">
    <property type="component" value="Unassembled WGS sequence"/>
</dbReference>
<keyword evidence="4" id="KW-0862">Zinc</keyword>
<name>A0A485K661_9STRA</name>
<dbReference type="InterPro" id="IPR019787">
    <property type="entry name" value="Znf_PHD-finger"/>
</dbReference>
<evidence type="ECO:0000313" key="10">
    <source>
        <dbReference type="Proteomes" id="UP000332933"/>
    </source>
</evidence>
<dbReference type="Gene3D" id="3.30.40.10">
    <property type="entry name" value="Zinc/RING finger domain, C3HC4 (zinc finger)"/>
    <property type="match status" value="6"/>
</dbReference>
<dbReference type="InterPro" id="IPR055198">
    <property type="entry name" value="NSD_PHD"/>
</dbReference>
<dbReference type="SMART" id="SM00184">
    <property type="entry name" value="RING"/>
    <property type="match status" value="8"/>
</dbReference>
<evidence type="ECO:0000256" key="6">
    <source>
        <dbReference type="SAM" id="MobiDB-lite"/>
    </source>
</evidence>
<dbReference type="SMART" id="SM00249">
    <property type="entry name" value="PHD"/>
    <property type="match status" value="9"/>
</dbReference>
<reference evidence="9 10" key="1">
    <citation type="submission" date="2019-03" db="EMBL/GenBank/DDBJ databases">
        <authorList>
            <person name="Gaulin E."/>
            <person name="Dumas B."/>
        </authorList>
    </citation>
    <scope>NUCLEOTIDE SEQUENCE [LARGE SCALE GENOMIC DNA]</scope>
    <source>
        <strain evidence="9">CBS 568.67</strain>
    </source>
</reference>
<feature type="compositionally biased region" description="Basic and acidic residues" evidence="6">
    <location>
        <begin position="56"/>
        <end position="68"/>
    </location>
</feature>
<organism evidence="9 10">
    <name type="scientific">Aphanomyces stellatus</name>
    <dbReference type="NCBI Taxonomy" id="120398"/>
    <lineage>
        <taxon>Eukaryota</taxon>
        <taxon>Sar</taxon>
        <taxon>Stramenopiles</taxon>
        <taxon>Oomycota</taxon>
        <taxon>Saprolegniomycetes</taxon>
        <taxon>Saprolegniales</taxon>
        <taxon>Verrucalvaceae</taxon>
        <taxon>Aphanomyces</taxon>
    </lineage>
</organism>
<feature type="domain" description="PHD-type" evidence="7">
    <location>
        <begin position="433"/>
        <end position="486"/>
    </location>
</feature>
<feature type="domain" description="PHD-type" evidence="7">
    <location>
        <begin position="751"/>
        <end position="804"/>
    </location>
</feature>
<feature type="region of interest" description="Disordered" evidence="6">
    <location>
        <begin position="1"/>
        <end position="72"/>
    </location>
</feature>
<dbReference type="InterPro" id="IPR011011">
    <property type="entry name" value="Znf_FYVE_PHD"/>
</dbReference>
<dbReference type="PROSITE" id="PS50016">
    <property type="entry name" value="ZF_PHD_2"/>
    <property type="match status" value="3"/>
</dbReference>
<dbReference type="InterPro" id="IPR019786">
    <property type="entry name" value="Zinc_finger_PHD-type_CS"/>
</dbReference>
<evidence type="ECO:0000313" key="9">
    <source>
        <dbReference type="EMBL" id="VFT78853.1"/>
    </source>
</evidence>
<evidence type="ECO:0000259" key="7">
    <source>
        <dbReference type="PROSITE" id="PS50016"/>
    </source>
</evidence>
<gene>
    <name evidence="9" type="primary">Aste57867_1640</name>
    <name evidence="8" type="ORF">As57867_001638</name>
    <name evidence="9" type="ORF">ASTE57867_1640</name>
</gene>
<dbReference type="Pfam" id="PF00628">
    <property type="entry name" value="PHD"/>
    <property type="match status" value="3"/>
</dbReference>
<feature type="domain" description="PHD-type" evidence="7">
    <location>
        <begin position="103"/>
        <end position="156"/>
    </location>
</feature>
<feature type="compositionally biased region" description="Basic residues" evidence="6">
    <location>
        <begin position="351"/>
        <end position="362"/>
    </location>
</feature>
<dbReference type="CDD" id="cd15566">
    <property type="entry name" value="PHD3_NSD"/>
    <property type="match status" value="3"/>
</dbReference>
<evidence type="ECO:0000256" key="4">
    <source>
        <dbReference type="ARBA" id="ARBA00022833"/>
    </source>
</evidence>
<protein>
    <submittedName>
        <fullName evidence="9">Aste57867_1640 protein</fullName>
    </submittedName>
</protein>
<evidence type="ECO:0000313" key="8">
    <source>
        <dbReference type="EMBL" id="KAF0718538.1"/>
    </source>
</evidence>
<dbReference type="GO" id="GO:0008270">
    <property type="term" value="F:zinc ion binding"/>
    <property type="evidence" value="ECO:0007669"/>
    <property type="project" value="UniProtKB-KW"/>
</dbReference>
<dbReference type="PANTHER" id="PTHR46235:SF3">
    <property type="entry name" value="PHD FINGER-CONTAINING PROTEIN DDB_G0268158"/>
    <property type="match status" value="1"/>
</dbReference>
<feature type="region of interest" description="Disordered" evidence="6">
    <location>
        <begin position="332"/>
        <end position="404"/>
    </location>
</feature>
<dbReference type="PANTHER" id="PTHR46235">
    <property type="entry name" value="PHD FINGER-CONTAINING PROTEIN DDB_G0268158"/>
    <property type="match status" value="1"/>
</dbReference>
<evidence type="ECO:0000256" key="3">
    <source>
        <dbReference type="ARBA" id="ARBA00022771"/>
    </source>
</evidence>
<dbReference type="InterPro" id="IPR001965">
    <property type="entry name" value="Znf_PHD"/>
</dbReference>
<keyword evidence="2" id="KW-0677">Repeat</keyword>
<dbReference type="InterPro" id="IPR055197">
    <property type="entry name" value="PHDvar_NSD"/>
</dbReference>
<sequence>MEMRHALNPMATLAGAGAIRDEDRGGKHIHTKSTHRPPTPPSSEWETKRTKSNGEGGDKSSKRAKDGEPAIPPEWKKILPLWIASTNKIQPMAGNDSGFDVDQDVCPVCLEAEDEDDSDFILCDGGCLRSFHQACVGIHDEEQLGDEWLCNNCKRKQHGCFVCGTPGVVGRSLLQCSVGDCGKYYHPACVVSHPLTRLDEKDKTMQCPRHTCATCDESDTKIGLMKCLYCPRAYHPIKCLAPSCVFNNIAMVCGKHRKKKLPAVPDFYETVIVFDGTVRFPDLFVPSHPPSVNDAAAPFHYRLPMSFLDDDEAPTLSSPPRRTFDLRHTRHRFGLPPKTKTMTAPLEARKKGATAKRPRGRPPKQPLPPPAPIKPLRPWPSLDEVQEAAPPLKCEPSHDSDAPRQGIPPAEFPLWMANTLTETLDHPHQAKDPDLCQLCLEVEDAAKSDYVLCDGPCGGMFHTACVGIRNDDQLGDTWHCTDCLRKRHVCFACGELGTDGMSLLRCCVDGCGKFYHPACILHHPLTQLNHATKTMQCPRHMCEVCDDAHKNATVNRCLYCPRAFHAKCIPPSAAFNNVALVCGKHRTKKLPVDPDFVGEVSNKTTVAAWQFPMLFLPRGPPSMRDKLSPWHFRLATTILGNAGSLSKHVPPPQTPTERFHHTLLGAGPLKALPLAPTTTKLTKVVVTATQLTTIEPVRQPTPPPSPAKTKKPRNNPLEVVAIRRADLPLWMTSANRRPATGNFQAELAREQEVCRACLEADTADMSDIILCDGGCLGSFHLTCVGVPTTEKLGDLWLCPNCTTKTHACLVCGDRGVVGETLLQCSVDGCGKYYHPTCVLLDLQTDICLVKKTFRCPRHVCATCNDDNTRGELRRCLYCHRAYHGKCLPPSGRYNNLALVCGKHREMKLPVAPKLGPNPDDLIFG</sequence>
<dbReference type="InterPro" id="IPR013083">
    <property type="entry name" value="Znf_RING/FYVE/PHD"/>
</dbReference>
<dbReference type="OrthoDB" id="422362at2759"/>
<dbReference type="Pfam" id="PF22908">
    <property type="entry name" value="PHD_NSD"/>
    <property type="match status" value="3"/>
</dbReference>
<dbReference type="AlphaFoldDB" id="A0A485K661"/>
<dbReference type="EMBL" id="VJMH01000142">
    <property type="protein sequence ID" value="KAF0718538.1"/>
    <property type="molecule type" value="Genomic_DNA"/>
</dbReference>
<keyword evidence="10" id="KW-1185">Reference proteome</keyword>
<keyword evidence="1" id="KW-0479">Metal-binding</keyword>
<dbReference type="GO" id="GO:0006338">
    <property type="term" value="P:chromatin remodeling"/>
    <property type="evidence" value="ECO:0007669"/>
    <property type="project" value="UniProtKB-ARBA"/>
</dbReference>
<proteinExistence type="predicted"/>
<dbReference type="InterPro" id="IPR001841">
    <property type="entry name" value="Znf_RING"/>
</dbReference>
<evidence type="ECO:0000256" key="1">
    <source>
        <dbReference type="ARBA" id="ARBA00022723"/>
    </source>
</evidence>
<keyword evidence="3 5" id="KW-0863">Zinc-finger</keyword>
<dbReference type="SUPFAM" id="SSF57903">
    <property type="entry name" value="FYVE/PHD zinc finger"/>
    <property type="match status" value="4"/>
</dbReference>
<evidence type="ECO:0000256" key="2">
    <source>
        <dbReference type="ARBA" id="ARBA00022737"/>
    </source>
</evidence>